<dbReference type="RefSeq" id="WP_021777494.1">
    <property type="nucleotide sequence ID" value="NZ_AWXE01000004.1"/>
</dbReference>
<feature type="DNA-binding region" description="H-T-H motif" evidence="4">
    <location>
        <begin position="47"/>
        <end position="66"/>
    </location>
</feature>
<evidence type="ECO:0000313" key="6">
    <source>
        <dbReference type="EMBL" id="ERL46516.1"/>
    </source>
</evidence>
<dbReference type="GO" id="GO:0003700">
    <property type="term" value="F:DNA-binding transcription factor activity"/>
    <property type="evidence" value="ECO:0007669"/>
    <property type="project" value="TreeGrafter"/>
</dbReference>
<dbReference type="SUPFAM" id="SSF48498">
    <property type="entry name" value="Tetracyclin repressor-like, C-terminal domain"/>
    <property type="match status" value="1"/>
</dbReference>
<dbReference type="PANTHER" id="PTHR30055">
    <property type="entry name" value="HTH-TYPE TRANSCRIPTIONAL REGULATOR RUTR"/>
    <property type="match status" value="1"/>
</dbReference>
<feature type="domain" description="HTH tetR-type" evidence="5">
    <location>
        <begin position="24"/>
        <end position="84"/>
    </location>
</feature>
<dbReference type="Gene3D" id="1.10.357.10">
    <property type="entry name" value="Tetracycline Repressor, domain 2"/>
    <property type="match status" value="1"/>
</dbReference>
<reference evidence="6 7" key="1">
    <citation type="journal article" date="2014" name="FEMS Microbiol. Ecol.">
        <title>Genomic differentiation among two strains of the PS1 clade isolated from geographically separated marine habitats.</title>
        <authorList>
            <person name="Jimenez-Infante F."/>
            <person name="Ngugi D.K."/>
            <person name="Alam I."/>
            <person name="Rashid M."/>
            <person name="Baalawi W."/>
            <person name="Kamau A.A."/>
            <person name="Bajic V.B."/>
            <person name="Stingl U."/>
        </authorList>
    </citation>
    <scope>NUCLEOTIDE SEQUENCE [LARGE SCALE GENOMIC DNA]</scope>
    <source>
        <strain evidence="6 7">RS24</strain>
    </source>
</reference>
<dbReference type="EMBL" id="AWXE01000004">
    <property type="protein sequence ID" value="ERL46516.1"/>
    <property type="molecule type" value="Genomic_DNA"/>
</dbReference>
<keyword evidence="7" id="KW-1185">Reference proteome</keyword>
<dbReference type="InterPro" id="IPR009057">
    <property type="entry name" value="Homeodomain-like_sf"/>
</dbReference>
<dbReference type="PANTHER" id="PTHR30055:SF234">
    <property type="entry name" value="HTH-TYPE TRANSCRIPTIONAL REGULATOR BETI"/>
    <property type="match status" value="1"/>
</dbReference>
<dbReference type="Proteomes" id="UP000016762">
    <property type="component" value="Unassembled WGS sequence"/>
</dbReference>
<evidence type="ECO:0000259" key="5">
    <source>
        <dbReference type="PROSITE" id="PS50977"/>
    </source>
</evidence>
<keyword evidence="1" id="KW-0805">Transcription regulation</keyword>
<dbReference type="PROSITE" id="PS50977">
    <property type="entry name" value="HTH_TETR_2"/>
    <property type="match status" value="1"/>
</dbReference>
<dbReference type="InterPro" id="IPR050109">
    <property type="entry name" value="HTH-type_TetR-like_transc_reg"/>
</dbReference>
<dbReference type="GO" id="GO:0000976">
    <property type="term" value="F:transcription cis-regulatory region binding"/>
    <property type="evidence" value="ECO:0007669"/>
    <property type="project" value="TreeGrafter"/>
</dbReference>
<evidence type="ECO:0000256" key="2">
    <source>
        <dbReference type="ARBA" id="ARBA00023125"/>
    </source>
</evidence>
<keyword evidence="2 4" id="KW-0238">DNA-binding</keyword>
<dbReference type="InterPro" id="IPR036271">
    <property type="entry name" value="Tet_transcr_reg_TetR-rel_C_sf"/>
</dbReference>
<dbReference type="AlphaFoldDB" id="U2XUT7"/>
<dbReference type="OrthoDB" id="9787680at2"/>
<dbReference type="Pfam" id="PF00440">
    <property type="entry name" value="TetR_N"/>
    <property type="match status" value="1"/>
</dbReference>
<dbReference type="SUPFAM" id="SSF46689">
    <property type="entry name" value="Homeodomain-like"/>
    <property type="match status" value="1"/>
</dbReference>
<name>U2XUT7_9PROT</name>
<dbReference type="InterPro" id="IPR001647">
    <property type="entry name" value="HTH_TetR"/>
</dbReference>
<evidence type="ECO:0000256" key="3">
    <source>
        <dbReference type="ARBA" id="ARBA00023163"/>
    </source>
</evidence>
<proteinExistence type="predicted"/>
<accession>U2XUT7</accession>
<keyword evidence="3" id="KW-0804">Transcription</keyword>
<organism evidence="6 7">
    <name type="scientific">Candidatus Micropelagius thuwalensis</name>
    <dbReference type="NCBI Taxonomy" id="1397666"/>
    <lineage>
        <taxon>Bacteria</taxon>
        <taxon>Pseudomonadati</taxon>
        <taxon>Pseudomonadota</taxon>
        <taxon>Alphaproteobacteria</taxon>
        <taxon>PS1 clade</taxon>
        <taxon>Candidatus Micropelagius</taxon>
    </lineage>
</organism>
<evidence type="ECO:0000256" key="1">
    <source>
        <dbReference type="ARBA" id="ARBA00023015"/>
    </source>
</evidence>
<gene>
    <name evidence="6" type="ORF">RS24_01519</name>
</gene>
<sequence length="213" mass="23873">MSVKAYDKLGDKAGDKVPKSNTRRIGSAGLIEVAYNFISTQGLDRLTFRHIASHANCSLGTLTYHFSSREDLISAVLSDKILPAMQQGVLLPNHPNPALAFLETIKQSLPYEETAKDHWRVRLELMGFAAQNPIFRTRFRQVETARIRYLEKLFSRLKSLGKMSADTDISKRATQTIQFETGAALSMLNAKDIDRVATGDAFIDWLKSILDLN</sequence>
<protein>
    <submittedName>
        <fullName evidence="6">Erfk-ybis-ycfs-ynhg family protein</fullName>
    </submittedName>
</protein>
<comment type="caution">
    <text evidence="6">The sequence shown here is derived from an EMBL/GenBank/DDBJ whole genome shotgun (WGS) entry which is preliminary data.</text>
</comment>
<evidence type="ECO:0000256" key="4">
    <source>
        <dbReference type="PROSITE-ProRule" id="PRU00335"/>
    </source>
</evidence>
<dbReference type="STRING" id="1397666.RS24_01519"/>
<evidence type="ECO:0000313" key="7">
    <source>
        <dbReference type="Proteomes" id="UP000016762"/>
    </source>
</evidence>